<evidence type="ECO:0000256" key="2">
    <source>
        <dbReference type="SAM" id="MobiDB-lite"/>
    </source>
</evidence>
<dbReference type="GO" id="GO:0016491">
    <property type="term" value="F:oxidoreductase activity"/>
    <property type="evidence" value="ECO:0007669"/>
    <property type="project" value="UniProtKB-KW"/>
</dbReference>
<proteinExistence type="predicted"/>
<dbReference type="HOGENOM" id="CLU_349865_0_0_1"/>
<evidence type="ECO:0000313" key="3">
    <source>
        <dbReference type="EMBL" id="SHO77355.1"/>
    </source>
</evidence>
<dbReference type="OrthoDB" id="2898509at2759"/>
<dbReference type="EMBL" id="LT671822">
    <property type="protein sequence ID" value="SHO77355.1"/>
    <property type="molecule type" value="Genomic_DNA"/>
</dbReference>
<dbReference type="Proteomes" id="UP000186303">
    <property type="component" value="Chromosome 2"/>
</dbReference>
<feature type="region of interest" description="Disordered" evidence="2">
    <location>
        <begin position="511"/>
        <end position="805"/>
    </location>
</feature>
<organism evidence="3 4">
    <name type="scientific">Malassezia sympodialis (strain ATCC 42132)</name>
    <name type="common">Atopic eczema-associated yeast</name>
    <dbReference type="NCBI Taxonomy" id="1230383"/>
    <lineage>
        <taxon>Eukaryota</taxon>
        <taxon>Fungi</taxon>
        <taxon>Dikarya</taxon>
        <taxon>Basidiomycota</taxon>
        <taxon>Ustilaginomycotina</taxon>
        <taxon>Malasseziomycetes</taxon>
        <taxon>Malasseziales</taxon>
        <taxon>Malasseziaceae</taxon>
        <taxon>Malassezia</taxon>
    </lineage>
</organism>
<dbReference type="KEGG" id="msym:MSY001_0009"/>
<feature type="compositionally biased region" description="Low complexity" evidence="2">
    <location>
        <begin position="654"/>
        <end position="750"/>
    </location>
</feature>
<feature type="compositionally biased region" description="Polar residues" evidence="2">
    <location>
        <begin position="543"/>
        <end position="554"/>
    </location>
</feature>
<reference evidence="4" key="1">
    <citation type="journal article" date="2017" name="Nucleic Acids Res.">
        <title>Proteogenomics produces comprehensive and highly accurate protein-coding gene annotation in a complete genome assembly of Malassezia sympodialis.</title>
        <authorList>
            <person name="Zhu Y."/>
            <person name="Engstroem P.G."/>
            <person name="Tellgren-Roth C."/>
            <person name="Baudo C.D."/>
            <person name="Kennell J.C."/>
            <person name="Sun S."/>
            <person name="Billmyre R.B."/>
            <person name="Schroeder M.S."/>
            <person name="Andersson A."/>
            <person name="Holm T."/>
            <person name="Sigurgeirsson B."/>
            <person name="Wu G."/>
            <person name="Sankaranarayanan S.R."/>
            <person name="Siddharthan R."/>
            <person name="Sanyal K."/>
            <person name="Lundeberg J."/>
            <person name="Nystedt B."/>
            <person name="Boekhout T."/>
            <person name="Dawson T.L. Jr."/>
            <person name="Heitman J."/>
            <person name="Scheynius A."/>
            <person name="Lehtioe J."/>
        </authorList>
    </citation>
    <scope>NUCLEOTIDE SEQUENCE [LARGE SCALE GENOMIC DNA]</scope>
    <source>
        <strain evidence="4">ATCC 42132</strain>
    </source>
</reference>
<keyword evidence="1" id="KW-0560">Oxidoreductase</keyword>
<dbReference type="SUPFAM" id="SSF51735">
    <property type="entry name" value="NAD(P)-binding Rossmann-fold domains"/>
    <property type="match status" value="1"/>
</dbReference>
<dbReference type="STRING" id="1230383.M5EI68"/>
<feature type="region of interest" description="Disordered" evidence="2">
    <location>
        <begin position="458"/>
        <end position="488"/>
    </location>
</feature>
<evidence type="ECO:0000313" key="4">
    <source>
        <dbReference type="Proteomes" id="UP000186303"/>
    </source>
</evidence>
<dbReference type="Gene3D" id="3.40.50.720">
    <property type="entry name" value="NAD(P)-binding Rossmann-like Domain"/>
    <property type="match status" value="1"/>
</dbReference>
<sequence length="805" mass="86046">MVEIEEVLASNRRIAQKLPPHMVAVFAGATSGIGHATMLALARYAHSPRIYVVCRDEEKGEAMVTLLQETNPNGEYIPVIADLSRMKEVDVACNQICNAEKAVHLLVLSQGTLDMSSKTPEGLRTIWALSYYSRMRMIERLLPLLRQAESLRRVVYILAGTKEGPINTADLALTKTSPWKAHGHVSSCITLMLEVYQEQAPEVSFVHSFPGYVPTNLVRTLPKGMGAVSRMFSINGRKVPLEESGERHLFLGTSSRYAPVTLDGVPLGRGVPVSAALRVAISSHGRVGGGVYTVDSFGLVGGSSVQAILAEAREQGLPAMVWEVLREDLERTCKLPDPLPEPPEPVPQPQPEAMPADAQIQVPQLTARGVYPLVAPVQPTYPTIEPVPQPAPEALPADAQLQVPQLTSRGIYPLVAPVQPTFPTRQAVPQPAPEVLPADAQLQVPQLTAQGVYPIVAPVRPTREPIETPAPEPEPEPEENQAVPAPRSSKFFSRIPMPWRHQSTNVADANVDDHATEPGSPLAAGGQPRLSTVPASPAPSLHPTPSRTSMTSTGTERRTSHVPRWGLFRAKKSSNLANETGEPAPAAVPAELAPTSNAQPLQPEDPVARGSASGAQAETQASVQREAQAQAEANARVRAQAQVEAEARARAEAQARAQAAQYEAQARTQAQAEAESRARAQAQAQAQAQAEAEARARAQAQAQAEAEARARAQAQAQAQAEAEARARAQAQMQAQAEAEARARAQAQVQAHTHAEPAQWASADAGRAPMSATSDSAPVLPPKDEGDLDPDVDMIPFYLAPPAQLA</sequence>
<dbReference type="RefSeq" id="XP_018738660.1">
    <property type="nucleotide sequence ID" value="XM_018886204.1"/>
</dbReference>
<name>M5EI68_MALS4</name>
<accession>M5EI68</accession>
<dbReference type="VEuPathDB" id="FungiDB:MSYG_1696"/>
<dbReference type="PANTHER" id="PTHR47534:SF3">
    <property type="entry name" value="ALCOHOL DEHYDROGENASE-LIKE C-TERMINAL DOMAIN-CONTAINING PROTEIN"/>
    <property type="match status" value="1"/>
</dbReference>
<protein>
    <submittedName>
        <fullName evidence="3">Uncharacterized protein</fullName>
    </submittedName>
</protein>
<dbReference type="AlphaFoldDB" id="M5EI68"/>
<gene>
    <name evidence="3" type="ORF">MSYG_1696</name>
</gene>
<keyword evidence="4" id="KW-1185">Reference proteome</keyword>
<feature type="compositionally biased region" description="Low complexity" evidence="2">
    <location>
        <begin position="620"/>
        <end position="644"/>
    </location>
</feature>
<dbReference type="PANTHER" id="PTHR47534">
    <property type="entry name" value="YALI0E05731P"/>
    <property type="match status" value="1"/>
</dbReference>
<feature type="compositionally biased region" description="Low complexity" evidence="2">
    <location>
        <begin position="582"/>
        <end position="594"/>
    </location>
</feature>
<evidence type="ECO:0000256" key="1">
    <source>
        <dbReference type="ARBA" id="ARBA00023002"/>
    </source>
</evidence>
<dbReference type="InterPro" id="IPR052228">
    <property type="entry name" value="Sec_Metab_Biosynth_Oxidored"/>
</dbReference>
<dbReference type="InterPro" id="IPR036291">
    <property type="entry name" value="NAD(P)-bd_dom_sf"/>
</dbReference>